<evidence type="ECO:0000313" key="2">
    <source>
        <dbReference type="EMBL" id="CAD9547154.1"/>
    </source>
</evidence>
<evidence type="ECO:0000256" key="1">
    <source>
        <dbReference type="SAM" id="MobiDB-lite"/>
    </source>
</evidence>
<gene>
    <name evidence="2" type="ORF">CBRE1094_LOCUS43625</name>
</gene>
<dbReference type="EMBL" id="HBGU01079923">
    <property type="protein sequence ID" value="CAD9547154.1"/>
    <property type="molecule type" value="Transcribed_RNA"/>
</dbReference>
<proteinExistence type="predicted"/>
<feature type="region of interest" description="Disordered" evidence="1">
    <location>
        <begin position="186"/>
        <end position="242"/>
    </location>
</feature>
<name>A0A7S2JGG5_9EUKA</name>
<sequence length="242" mass="25815">MMTARQRQLQLSARLAGSVTREGARAKTQAARELLAEAQSKAGREMQPKAPSLCTLQPQAVATPSINPINTTPAVSELSDHLIDQSTNQSKAASKVQKCIKQPASQLGSRRLANQPTPSVASEASQLTSGIAPGVAPGISSGGPGVSSRAYRPSFTSRLAQSGKLLTPGRLTRMQHAAHTAPERIGRDINRPEPTWPPSQLVAGHLTRKRVSAPVEKDKRRSGQLASRLRATPRPPFTPHMV</sequence>
<accession>A0A7S2JGG5</accession>
<organism evidence="2">
    <name type="scientific">Haptolina brevifila</name>
    <dbReference type="NCBI Taxonomy" id="156173"/>
    <lineage>
        <taxon>Eukaryota</taxon>
        <taxon>Haptista</taxon>
        <taxon>Haptophyta</taxon>
        <taxon>Prymnesiophyceae</taxon>
        <taxon>Prymnesiales</taxon>
        <taxon>Prymnesiaceae</taxon>
        <taxon>Haptolina</taxon>
    </lineage>
</organism>
<dbReference type="AlphaFoldDB" id="A0A7S2JGG5"/>
<feature type="region of interest" description="Disordered" evidence="1">
    <location>
        <begin position="104"/>
        <end position="126"/>
    </location>
</feature>
<feature type="compositionally biased region" description="Pro residues" evidence="1">
    <location>
        <begin position="233"/>
        <end position="242"/>
    </location>
</feature>
<reference evidence="2" key="1">
    <citation type="submission" date="2021-01" db="EMBL/GenBank/DDBJ databases">
        <authorList>
            <person name="Corre E."/>
            <person name="Pelletier E."/>
            <person name="Niang G."/>
            <person name="Scheremetjew M."/>
            <person name="Finn R."/>
            <person name="Kale V."/>
            <person name="Holt S."/>
            <person name="Cochrane G."/>
            <person name="Meng A."/>
            <person name="Brown T."/>
            <person name="Cohen L."/>
        </authorList>
    </citation>
    <scope>NUCLEOTIDE SEQUENCE</scope>
    <source>
        <strain evidence="2">UTEX LB 985</strain>
    </source>
</reference>
<protein>
    <submittedName>
        <fullName evidence="2">Uncharacterized protein</fullName>
    </submittedName>
</protein>